<keyword evidence="2" id="KW-0677">Repeat</keyword>
<dbReference type="InterPro" id="IPR036388">
    <property type="entry name" value="WH-like_DNA-bd_sf"/>
</dbReference>
<dbReference type="EMBL" id="BJCC01000001">
    <property type="protein sequence ID" value="GCF92281.1"/>
    <property type="molecule type" value="Genomic_DNA"/>
</dbReference>
<feature type="region of interest" description="Disordered" evidence="5">
    <location>
        <begin position="620"/>
        <end position="643"/>
    </location>
</feature>
<evidence type="ECO:0000256" key="5">
    <source>
        <dbReference type="SAM" id="MobiDB-lite"/>
    </source>
</evidence>
<dbReference type="InterPro" id="IPR013011">
    <property type="entry name" value="PTS_EIIB_2"/>
</dbReference>
<dbReference type="GO" id="GO:0008982">
    <property type="term" value="F:protein-N(PI)-phosphohistidine-sugar phosphotransferase activity"/>
    <property type="evidence" value="ECO:0007669"/>
    <property type="project" value="InterPro"/>
</dbReference>
<name>A0A4P5P7U6_9ENTE</name>
<evidence type="ECO:0000313" key="8">
    <source>
        <dbReference type="EMBL" id="GCF92281.1"/>
    </source>
</evidence>
<dbReference type="Gene3D" id="1.10.1790.10">
    <property type="entry name" value="PRD domain"/>
    <property type="match status" value="1"/>
</dbReference>
<dbReference type="InterPro" id="IPR050661">
    <property type="entry name" value="BglG_antiterminators"/>
</dbReference>
<feature type="domain" description="PTS EIIB type-2" evidence="6">
    <location>
        <begin position="414"/>
        <end position="504"/>
    </location>
</feature>
<proteinExistence type="predicted"/>
<dbReference type="PANTHER" id="PTHR30185:SF18">
    <property type="entry name" value="TRANSCRIPTIONAL REGULATOR MTLR"/>
    <property type="match status" value="1"/>
</dbReference>
<accession>A0A4P5P7U6</accession>
<dbReference type="PROSITE" id="PS51099">
    <property type="entry name" value="PTS_EIIB_TYPE_2"/>
    <property type="match status" value="1"/>
</dbReference>
<evidence type="ECO:0000259" key="7">
    <source>
        <dbReference type="PROSITE" id="PS51372"/>
    </source>
</evidence>
<reference evidence="9" key="1">
    <citation type="submission" date="2019-02" db="EMBL/GenBank/DDBJ databases">
        <title>Draft genome sequence of Enterococcus sp. Gos25-1.</title>
        <authorList>
            <person name="Tanaka N."/>
            <person name="Shiwa Y."/>
            <person name="Fujita N."/>
        </authorList>
    </citation>
    <scope>NUCLEOTIDE SEQUENCE [LARGE SCALE GENOMIC DNA]</scope>
    <source>
        <strain evidence="9">Gos25-1</strain>
    </source>
</reference>
<keyword evidence="4" id="KW-0804">Transcription</keyword>
<keyword evidence="9" id="KW-1185">Reference proteome</keyword>
<gene>
    <name evidence="8" type="ORF">NRIC_01720</name>
</gene>
<organism evidence="8 9">
    <name type="scientific">Enterococcus florum</name>
    <dbReference type="NCBI Taxonomy" id="2480627"/>
    <lineage>
        <taxon>Bacteria</taxon>
        <taxon>Bacillati</taxon>
        <taxon>Bacillota</taxon>
        <taxon>Bacilli</taxon>
        <taxon>Lactobacillales</taxon>
        <taxon>Enterococcaceae</taxon>
        <taxon>Enterococcus</taxon>
    </lineage>
</organism>
<dbReference type="GO" id="GO:0006355">
    <property type="term" value="P:regulation of DNA-templated transcription"/>
    <property type="evidence" value="ECO:0007669"/>
    <property type="project" value="InterPro"/>
</dbReference>
<dbReference type="SUPFAM" id="SSF52794">
    <property type="entry name" value="PTS system IIB component-like"/>
    <property type="match status" value="1"/>
</dbReference>
<evidence type="ECO:0000256" key="3">
    <source>
        <dbReference type="ARBA" id="ARBA00023015"/>
    </source>
</evidence>
<evidence type="ECO:0000313" key="9">
    <source>
        <dbReference type="Proteomes" id="UP000290567"/>
    </source>
</evidence>
<dbReference type="Gene3D" id="1.10.10.10">
    <property type="entry name" value="Winged helix-like DNA-binding domain superfamily/Winged helix DNA-binding domain"/>
    <property type="match status" value="2"/>
</dbReference>
<dbReference type="InterPro" id="IPR011608">
    <property type="entry name" value="PRD"/>
</dbReference>
<dbReference type="InterPro" id="IPR036095">
    <property type="entry name" value="PTS_EIIB-like_sf"/>
</dbReference>
<evidence type="ECO:0000256" key="2">
    <source>
        <dbReference type="ARBA" id="ARBA00022737"/>
    </source>
</evidence>
<dbReference type="CDD" id="cd05568">
    <property type="entry name" value="PTS_IIB_bgl_like"/>
    <property type="match status" value="1"/>
</dbReference>
<comment type="caution">
    <text evidence="8">The sequence shown here is derived from an EMBL/GenBank/DDBJ whole genome shotgun (WGS) entry which is preliminary data.</text>
</comment>
<dbReference type="InterPro" id="IPR036634">
    <property type="entry name" value="PRD_sf"/>
</dbReference>
<protein>
    <submittedName>
        <fullName evidence="8">Transcriptional antiterminator</fullName>
    </submittedName>
</protein>
<dbReference type="Gene3D" id="3.40.50.2300">
    <property type="match status" value="1"/>
</dbReference>
<dbReference type="PANTHER" id="PTHR30185">
    <property type="entry name" value="CRYPTIC BETA-GLUCOSIDE BGL OPERON ANTITERMINATOR"/>
    <property type="match status" value="1"/>
</dbReference>
<feature type="compositionally biased region" description="Basic and acidic residues" evidence="5">
    <location>
        <begin position="620"/>
        <end position="635"/>
    </location>
</feature>
<keyword evidence="3" id="KW-0805">Transcription regulation</keyword>
<feature type="domain" description="PRD" evidence="7">
    <location>
        <begin position="302"/>
        <end position="410"/>
    </location>
</feature>
<dbReference type="SUPFAM" id="SSF46785">
    <property type="entry name" value="Winged helix' DNA-binding domain"/>
    <property type="match status" value="1"/>
</dbReference>
<dbReference type="InterPro" id="IPR036390">
    <property type="entry name" value="WH_DNA-bd_sf"/>
</dbReference>
<dbReference type="InterPro" id="IPR013196">
    <property type="entry name" value="HTH_11"/>
</dbReference>
<keyword evidence="1" id="KW-0808">Transferase</keyword>
<dbReference type="SUPFAM" id="SSF63520">
    <property type="entry name" value="PTS-regulatory domain, PRD"/>
    <property type="match status" value="1"/>
</dbReference>
<evidence type="ECO:0000256" key="1">
    <source>
        <dbReference type="ARBA" id="ARBA00022679"/>
    </source>
</evidence>
<evidence type="ECO:0000256" key="4">
    <source>
        <dbReference type="ARBA" id="ARBA00023163"/>
    </source>
</evidence>
<dbReference type="AlphaFoldDB" id="A0A4P5P7U6"/>
<evidence type="ECO:0000259" key="6">
    <source>
        <dbReference type="PROSITE" id="PS51099"/>
    </source>
</evidence>
<dbReference type="Proteomes" id="UP000290567">
    <property type="component" value="Unassembled WGS sequence"/>
</dbReference>
<sequence>MMQLSKREIKILLKLLDSEKSVTTKELSDQFLVSVRTVKYDLDNIRLWLYEREIELHAQRSKGFWFELTETQRIALKNELIGEKFFDVYLDQKARIDQITLCLLFSETVTTAKRLADSMDVSKNTIMTDLEKVEEFAFKYGLVLKRQSGQGFWLEGTEEKCRFLMDYLLHHSLTEYDIYQIMHRLTDPLEPAKHPIHIGKGLPFYEVYQLVIDKTAELLAPNVMNEFNYAELLAITFRVAIATSRLLIHKSIGSFTLLQERQTLLKNQDIPMMLMELVFSHYGLPILRDEYEYICSDLTVEEEHPDTLQLSIQLIDSISKDMNVSFDENPQLLTNLFAHLSLRLGKKHLYLNEYNPFIDDIKGMHPALFSAIKKACRKVLPSAMRYLINDSFISYIALHFMVHFEKEKIEQGIVRIVYVCSTGLGVTSLIQQKIEEEISNVEIVSFASVLNAVEMIRTHKPDLVVSIFPIEGINCPLIKVNAIPSREDIEAIKEFTKKTAVNRQPAASYVRFDRTQLGTAPEEATKEVILKGFILYEGLRKLFAQRLKKEIEDAFLLHVFLMVHRIIFKQQYELEGNVDHHTLFQDRHLFKAIEQLFSENDLAVNEAELTALFNYVDKKSKEERKGNESNRRESADFSEECLS</sequence>
<dbReference type="RefSeq" id="WP_227873697.1">
    <property type="nucleotide sequence ID" value="NZ_BJCC01000001.1"/>
</dbReference>
<dbReference type="Pfam" id="PF08279">
    <property type="entry name" value="HTH_11"/>
    <property type="match status" value="1"/>
</dbReference>
<dbReference type="PROSITE" id="PS51372">
    <property type="entry name" value="PRD_2"/>
    <property type="match status" value="1"/>
</dbReference>
<dbReference type="GO" id="GO:0009401">
    <property type="term" value="P:phosphoenolpyruvate-dependent sugar phosphotransferase system"/>
    <property type="evidence" value="ECO:0007669"/>
    <property type="project" value="InterPro"/>
</dbReference>
<dbReference type="Pfam" id="PF00874">
    <property type="entry name" value="PRD"/>
    <property type="match status" value="1"/>
</dbReference>